<proteinExistence type="predicted"/>
<protein>
    <recommendedName>
        <fullName evidence="3">ABC transporter, ATP-binding protein</fullName>
    </recommendedName>
</protein>
<dbReference type="EMBL" id="AP018492">
    <property type="protein sequence ID" value="BBC60896.1"/>
    <property type="molecule type" value="Genomic_DNA"/>
</dbReference>
<accession>A0A2Z5Y257</accession>
<evidence type="ECO:0000313" key="1">
    <source>
        <dbReference type="EMBL" id="BBC60896.1"/>
    </source>
</evidence>
<gene>
    <name evidence="1" type="ORF">DAT561_0780</name>
</gene>
<sequence length="182" mass="21441">MKKRATNTFSCTFNNQILTFYEECLNVLLLKKENTFSLLDYALSLNCSNISFILDEKIFFPYLSLTENFFLGSSIQKKEQKKYLNKALELLQLNENILTYSYEQLDFYLRIKVQLMRSLFVDKKLIVIDNIFAKLTTEQIQELFLLLKILTKKKQYTIILLTTNQKIAKVNDIGNNLNFITD</sequence>
<dbReference type="GeneID" id="69060419"/>
<dbReference type="Gene3D" id="3.40.50.300">
    <property type="entry name" value="P-loop containing nucleotide triphosphate hydrolases"/>
    <property type="match status" value="1"/>
</dbReference>
<evidence type="ECO:0000313" key="2">
    <source>
        <dbReference type="Proteomes" id="UP000269226"/>
    </source>
</evidence>
<dbReference type="InterPro" id="IPR027417">
    <property type="entry name" value="P-loop_NTPase"/>
</dbReference>
<dbReference type="SUPFAM" id="SSF52540">
    <property type="entry name" value="P-loop containing nucleoside triphosphate hydrolases"/>
    <property type="match status" value="1"/>
</dbReference>
<dbReference type="AlphaFoldDB" id="A0A2Z5Y257"/>
<dbReference type="Proteomes" id="UP000269226">
    <property type="component" value="Chromosome"/>
</dbReference>
<evidence type="ECO:0008006" key="3">
    <source>
        <dbReference type="Google" id="ProtNLM"/>
    </source>
</evidence>
<reference evidence="1 2" key="1">
    <citation type="submission" date="2018-01" db="EMBL/GenBank/DDBJ databases">
        <title>Whole genome sequence of Melissococcus plutonius DAT561.</title>
        <authorList>
            <person name="Okumura K."/>
            <person name="Takamatsu D."/>
            <person name="Okura M."/>
        </authorList>
    </citation>
    <scope>NUCLEOTIDE SEQUENCE [LARGE SCALE GENOMIC DNA]</scope>
    <source>
        <strain evidence="1 2">DAT561</strain>
    </source>
</reference>
<name>A0A2Z5Y257_9ENTE</name>
<dbReference type="RefSeq" id="WP_232048038.1">
    <property type="nucleotide sequence ID" value="NZ_AP018492.1"/>
</dbReference>
<organism evidence="1 2">
    <name type="scientific">Melissococcus plutonius</name>
    <dbReference type="NCBI Taxonomy" id="33970"/>
    <lineage>
        <taxon>Bacteria</taxon>
        <taxon>Bacillati</taxon>
        <taxon>Bacillota</taxon>
        <taxon>Bacilli</taxon>
        <taxon>Lactobacillales</taxon>
        <taxon>Enterococcaceae</taxon>
        <taxon>Melissococcus</taxon>
    </lineage>
</organism>